<feature type="domain" description="Xylose isomerase-like TIM barrel" evidence="1">
    <location>
        <begin position="58"/>
        <end position="274"/>
    </location>
</feature>
<evidence type="ECO:0000313" key="3">
    <source>
        <dbReference type="Proteomes" id="UP000253562"/>
    </source>
</evidence>
<gene>
    <name evidence="2" type="ORF">DTL42_21650</name>
</gene>
<sequence>MTNASSINRRTFHALAAGAVGAGLCSVGEANATKKFQLNYMLPSCMYGYLPLAEVLPEAKKIGAKTIDVWPKVHGDQREQIDVLGADKFAALLKENDVALGCITQYKLGPFGLQNEMRFAQRFGCQLMVTGGEGPKNLQRSELKKGVADFLEKMKPHLEVAEETGVTIAIENHANNLIFEPDSLKWLLELRPSKNLGIALAPYHLPQDPGQLAQLIRDLKEGLVMFYAWEHGNGCHKPMPTEQQLLQMPGRGTLDFQPLVEALAEIDYQGWTEVFMHPVPRGIPILPTLKETTDEINRGRAYLDACVAKVNAGRA</sequence>
<comment type="caution">
    <text evidence="2">The sequence shown here is derived from an EMBL/GenBank/DDBJ whole genome shotgun (WGS) entry which is preliminary data.</text>
</comment>
<dbReference type="PANTHER" id="PTHR12110:SF21">
    <property type="entry name" value="XYLOSE ISOMERASE-LIKE TIM BARREL DOMAIN-CONTAINING PROTEIN"/>
    <property type="match status" value="1"/>
</dbReference>
<protein>
    <submittedName>
        <fullName evidence="2">Sugar phosphate isomerase/epimerase</fullName>
    </submittedName>
</protein>
<dbReference type="RefSeq" id="WP_114372109.1">
    <property type="nucleotide sequence ID" value="NZ_QPEX01000045.1"/>
</dbReference>
<name>A0A368KKA3_9BACT</name>
<dbReference type="SUPFAM" id="SSF51658">
    <property type="entry name" value="Xylose isomerase-like"/>
    <property type="match status" value="1"/>
</dbReference>
<dbReference type="PROSITE" id="PS51318">
    <property type="entry name" value="TAT"/>
    <property type="match status" value="1"/>
</dbReference>
<evidence type="ECO:0000259" key="1">
    <source>
        <dbReference type="Pfam" id="PF01261"/>
    </source>
</evidence>
<dbReference type="AlphaFoldDB" id="A0A368KKA3"/>
<dbReference type="InterPro" id="IPR006311">
    <property type="entry name" value="TAT_signal"/>
</dbReference>
<dbReference type="Pfam" id="PF01261">
    <property type="entry name" value="AP_endonuc_2"/>
    <property type="match status" value="1"/>
</dbReference>
<dbReference type="InterPro" id="IPR013022">
    <property type="entry name" value="Xyl_isomerase-like_TIM-brl"/>
</dbReference>
<dbReference type="InterPro" id="IPR050312">
    <property type="entry name" value="IolE/XylAMocC-like"/>
</dbReference>
<dbReference type="Proteomes" id="UP000253562">
    <property type="component" value="Unassembled WGS sequence"/>
</dbReference>
<dbReference type="OrthoDB" id="244362at2"/>
<dbReference type="InterPro" id="IPR036237">
    <property type="entry name" value="Xyl_isomerase-like_sf"/>
</dbReference>
<dbReference type="GO" id="GO:0016853">
    <property type="term" value="F:isomerase activity"/>
    <property type="evidence" value="ECO:0007669"/>
    <property type="project" value="UniProtKB-KW"/>
</dbReference>
<accession>A0A368KKA3</accession>
<organism evidence="2 3">
    <name type="scientific">Bremerella cremea</name>
    <dbReference type="NCBI Taxonomy" id="1031537"/>
    <lineage>
        <taxon>Bacteria</taxon>
        <taxon>Pseudomonadati</taxon>
        <taxon>Planctomycetota</taxon>
        <taxon>Planctomycetia</taxon>
        <taxon>Pirellulales</taxon>
        <taxon>Pirellulaceae</taxon>
        <taxon>Bremerella</taxon>
    </lineage>
</organism>
<proteinExistence type="predicted"/>
<reference evidence="2 3" key="1">
    <citation type="submission" date="2018-07" db="EMBL/GenBank/DDBJ databases">
        <title>Comparative genomes isolates from brazilian mangrove.</title>
        <authorList>
            <person name="De Araujo J.E."/>
            <person name="Taketani R.G."/>
            <person name="Silva M.C.P."/>
            <person name="Lourenco M.V."/>
            <person name="Oliveira V.M."/>
            <person name="Andreote F.D."/>
        </authorList>
    </citation>
    <scope>NUCLEOTIDE SEQUENCE [LARGE SCALE GENOMIC DNA]</scope>
    <source>
        <strain evidence="2 3">HEX PRIS-MGV</strain>
    </source>
</reference>
<keyword evidence="2" id="KW-0413">Isomerase</keyword>
<dbReference type="EMBL" id="QPEX01000045">
    <property type="protein sequence ID" value="RCS41179.1"/>
    <property type="molecule type" value="Genomic_DNA"/>
</dbReference>
<dbReference type="PANTHER" id="PTHR12110">
    <property type="entry name" value="HYDROXYPYRUVATE ISOMERASE"/>
    <property type="match status" value="1"/>
</dbReference>
<dbReference type="Gene3D" id="3.20.20.150">
    <property type="entry name" value="Divalent-metal-dependent TIM barrel enzymes"/>
    <property type="match status" value="1"/>
</dbReference>
<evidence type="ECO:0000313" key="2">
    <source>
        <dbReference type="EMBL" id="RCS41179.1"/>
    </source>
</evidence>